<protein>
    <recommendedName>
        <fullName evidence="3">Tetratricopeptide repeat protein</fullName>
    </recommendedName>
</protein>
<sequence length="414" mass="44742">MTSPTTLEALPDAARALAARLGLHPAAPVEFDAARALAGQPEQLVRDLLDILTDTGHLHRDPHGNEWRGADPALLAWAATRLAPEERTAAEVRLAAYYVSAAARASRALNPWGARWAPAFESPPVAGVGPDTYDAALDWMRAHLPTLTAIARQAYARGDDTLGWQFADLTKQASATLKLHEPTADLLEAAMRSALRLGAPEPLATVHLLTANACIRTDRVQLGRGHLEEALPLWRQAGDRQGEATTLESLATALLLTADLEQARTATDHSRLIHADLGAERGCALLTRKLADIDRAAGRYDHAIQGYTDALTYFDRINDGYQALRCRAGLGRALLGRGDAGAAERTAERSRTAARLLGATEEEADSRLLHADIAEARHDTPATRRDLERALALYEATGSPRRTEVQARLARLPD</sequence>
<reference evidence="1 2" key="1">
    <citation type="submission" date="2018-03" db="EMBL/GenBank/DDBJ databases">
        <title>Genomic Encyclopedia of Archaeal and Bacterial Type Strains, Phase II (KMG-II): from individual species to whole genera.</title>
        <authorList>
            <person name="Goeker M."/>
        </authorList>
    </citation>
    <scope>NUCLEOTIDE SEQUENCE [LARGE SCALE GENOMIC DNA]</scope>
    <source>
        <strain evidence="1 2">DSM 45312</strain>
    </source>
</reference>
<keyword evidence="2" id="KW-1185">Reference proteome</keyword>
<accession>A0A2P8DG74</accession>
<evidence type="ECO:0000313" key="2">
    <source>
        <dbReference type="Proteomes" id="UP000240542"/>
    </source>
</evidence>
<dbReference type="Gene3D" id="1.25.40.10">
    <property type="entry name" value="Tetratricopeptide repeat domain"/>
    <property type="match status" value="2"/>
</dbReference>
<proteinExistence type="predicted"/>
<dbReference type="AlphaFoldDB" id="A0A2P8DG74"/>
<dbReference type="RefSeq" id="WP_106584183.1">
    <property type="nucleotide sequence ID" value="NZ_PYGA01000012.1"/>
</dbReference>
<dbReference type="EMBL" id="PYGA01000012">
    <property type="protein sequence ID" value="PSK96217.1"/>
    <property type="molecule type" value="Genomic_DNA"/>
</dbReference>
<gene>
    <name evidence="1" type="ORF">CLV63_11299</name>
</gene>
<organism evidence="1 2">
    <name type="scientific">Murinocardiopsis flavida</name>
    <dbReference type="NCBI Taxonomy" id="645275"/>
    <lineage>
        <taxon>Bacteria</taxon>
        <taxon>Bacillati</taxon>
        <taxon>Actinomycetota</taxon>
        <taxon>Actinomycetes</taxon>
        <taxon>Streptosporangiales</taxon>
        <taxon>Nocardiopsidaceae</taxon>
        <taxon>Murinocardiopsis</taxon>
    </lineage>
</organism>
<dbReference type="Proteomes" id="UP000240542">
    <property type="component" value="Unassembled WGS sequence"/>
</dbReference>
<dbReference type="InterPro" id="IPR011990">
    <property type="entry name" value="TPR-like_helical_dom_sf"/>
</dbReference>
<comment type="caution">
    <text evidence="1">The sequence shown here is derived from an EMBL/GenBank/DDBJ whole genome shotgun (WGS) entry which is preliminary data.</text>
</comment>
<dbReference type="SUPFAM" id="SSF48452">
    <property type="entry name" value="TPR-like"/>
    <property type="match status" value="1"/>
</dbReference>
<name>A0A2P8DG74_9ACTN</name>
<dbReference type="OrthoDB" id="3426954at2"/>
<evidence type="ECO:0000313" key="1">
    <source>
        <dbReference type="EMBL" id="PSK96217.1"/>
    </source>
</evidence>
<evidence type="ECO:0008006" key="3">
    <source>
        <dbReference type="Google" id="ProtNLM"/>
    </source>
</evidence>